<protein>
    <submittedName>
        <fullName evidence="1">Uncharacterized protein</fullName>
    </submittedName>
</protein>
<dbReference type="AlphaFoldDB" id="A0A1M6LD10"/>
<proteinExistence type="predicted"/>
<evidence type="ECO:0000313" key="2">
    <source>
        <dbReference type="Proteomes" id="UP000184232"/>
    </source>
</evidence>
<evidence type="ECO:0000313" key="1">
    <source>
        <dbReference type="EMBL" id="SHJ69066.1"/>
    </source>
</evidence>
<sequence length="148" mass="16999">MKKYISYIIPILVVIIVSCNDNCDNVDAPSSPSLFIDLIDETTLENVFTDSIYLKEQLTIKDVEDNDVPFKVIVDSNILHVVLTNAVVENDTVFVRLNNPETLNEDEFEVVYSTEAKKEECYTLYKVNQVQFLYRESDETNGIHKVKI</sequence>
<reference evidence="1 2" key="1">
    <citation type="submission" date="2016-11" db="EMBL/GenBank/DDBJ databases">
        <authorList>
            <person name="Jaros S."/>
            <person name="Januszkiewicz K."/>
            <person name="Wedrychowicz H."/>
        </authorList>
    </citation>
    <scope>NUCLEOTIDE SEQUENCE [LARGE SCALE GENOMIC DNA]</scope>
    <source>
        <strain evidence="1 2">DSM 22807</strain>
    </source>
</reference>
<keyword evidence="2" id="KW-1185">Reference proteome</keyword>
<name>A0A1M6LD10_9FLAO</name>
<gene>
    <name evidence="1" type="ORF">SAMN05444337_2457</name>
</gene>
<organism evidence="1 2">
    <name type="scientific">Flavobacterium haoranii</name>
    <dbReference type="NCBI Taxonomy" id="683124"/>
    <lineage>
        <taxon>Bacteria</taxon>
        <taxon>Pseudomonadati</taxon>
        <taxon>Bacteroidota</taxon>
        <taxon>Flavobacteriia</taxon>
        <taxon>Flavobacteriales</taxon>
        <taxon>Flavobacteriaceae</taxon>
        <taxon>Flavobacterium</taxon>
    </lineage>
</organism>
<accession>A0A1M6LD10</accession>
<dbReference type="EMBL" id="FQZH01000005">
    <property type="protein sequence ID" value="SHJ69066.1"/>
    <property type="molecule type" value="Genomic_DNA"/>
</dbReference>
<dbReference type="STRING" id="683124.SAMN05444337_2457"/>
<dbReference type="Proteomes" id="UP000184232">
    <property type="component" value="Unassembled WGS sequence"/>
</dbReference>
<dbReference type="PROSITE" id="PS51257">
    <property type="entry name" value="PROKAR_LIPOPROTEIN"/>
    <property type="match status" value="1"/>
</dbReference>
<dbReference type="RefSeq" id="WP_072785511.1">
    <property type="nucleotide sequence ID" value="NZ_CP045292.1"/>
</dbReference>